<dbReference type="RefSeq" id="WP_006639273.1">
    <property type="nucleotide sequence ID" value="NZ_CABJEH010000002.1"/>
</dbReference>
<keyword evidence="3" id="KW-1185">Reference proteome</keyword>
<keyword evidence="1" id="KW-1133">Transmembrane helix</keyword>
<evidence type="ECO:0000256" key="1">
    <source>
        <dbReference type="SAM" id="Phobius"/>
    </source>
</evidence>
<name>A0ABM6LCZ8_9BACI</name>
<accession>A0ABM6LCZ8</accession>
<keyword evidence="1" id="KW-0812">Transmembrane</keyword>
<dbReference type="NCBIfam" id="NF047685">
    <property type="entry name" value="TeichurnBiosyTuaF"/>
    <property type="match status" value="1"/>
</dbReference>
<evidence type="ECO:0000313" key="2">
    <source>
        <dbReference type="EMBL" id="ASB87160.1"/>
    </source>
</evidence>
<evidence type="ECO:0000313" key="3">
    <source>
        <dbReference type="Proteomes" id="UP000196877"/>
    </source>
</evidence>
<reference evidence="2 3" key="1">
    <citation type="submission" date="2017-06" db="EMBL/GenBank/DDBJ databases">
        <title>Genome sequence of Bacillus sonorensis strain SRCM101395.</title>
        <authorList>
            <person name="Cho S.H."/>
        </authorList>
    </citation>
    <scope>NUCLEOTIDE SEQUENCE [LARGE SCALE GENOMIC DNA]</scope>
    <source>
        <strain evidence="2 3">SRCM101395</strain>
    </source>
</reference>
<feature type="transmembrane region" description="Helical" evidence="1">
    <location>
        <begin position="201"/>
        <end position="222"/>
    </location>
</feature>
<dbReference type="Proteomes" id="UP000196877">
    <property type="component" value="Chromosome"/>
</dbReference>
<proteinExistence type="predicted"/>
<sequence>MKDLMKRIAGRIKKYIVTIVALPLVLGLFGYMMPKGQTAPADYTASVTISTGNYGESLYNNAKEVPLLLKNEPFLKEVFPGADEEELAEMKEELGIDIRSDSLFNLSYTGPDKEETLNVLQKIKDAYLKEDQKLFLKRDQVIDKNIKALEGETVSDDSKVDKQRFLYELETNRLDLKAAEEIEPLTVLDNAAGGMSPKKRAVLGILIGLALSFFIIVVPEVFRER</sequence>
<keyword evidence="1" id="KW-0472">Membrane</keyword>
<gene>
    <name evidence="2" type="ORF">S101395_00605</name>
</gene>
<dbReference type="GeneID" id="92855360"/>
<protein>
    <submittedName>
        <fullName evidence="2">Teichuronic acid biosynthesis protein TuaF</fullName>
    </submittedName>
</protein>
<dbReference type="EMBL" id="CP021920">
    <property type="protein sequence ID" value="ASB87160.1"/>
    <property type="molecule type" value="Genomic_DNA"/>
</dbReference>
<organism evidence="2 3">
    <name type="scientific">Bacillus sonorensis</name>
    <dbReference type="NCBI Taxonomy" id="119858"/>
    <lineage>
        <taxon>Bacteria</taxon>
        <taxon>Bacillati</taxon>
        <taxon>Bacillota</taxon>
        <taxon>Bacilli</taxon>
        <taxon>Bacillales</taxon>
        <taxon>Bacillaceae</taxon>
        <taxon>Bacillus</taxon>
    </lineage>
</organism>
<feature type="transmembrane region" description="Helical" evidence="1">
    <location>
        <begin position="12"/>
        <end position="33"/>
    </location>
</feature>